<dbReference type="Pfam" id="PF01135">
    <property type="entry name" value="PCMT"/>
    <property type="match status" value="1"/>
</dbReference>
<evidence type="ECO:0000313" key="13">
    <source>
        <dbReference type="Proteomes" id="UP001500266"/>
    </source>
</evidence>
<evidence type="ECO:0000256" key="9">
    <source>
        <dbReference type="ARBA" id="ARBA00030757"/>
    </source>
</evidence>
<dbReference type="InterPro" id="IPR029063">
    <property type="entry name" value="SAM-dependent_MTases_sf"/>
</dbReference>
<keyword evidence="8" id="KW-0949">S-adenosyl-L-methionine</keyword>
<dbReference type="PANTHER" id="PTHR11579">
    <property type="entry name" value="PROTEIN-L-ISOASPARTATE O-METHYLTRANSFERASE"/>
    <property type="match status" value="1"/>
</dbReference>
<evidence type="ECO:0000256" key="4">
    <source>
        <dbReference type="ARBA" id="ARBA00013346"/>
    </source>
</evidence>
<protein>
    <recommendedName>
        <fullName evidence="4">Protein-L-isoaspartate O-methyltransferase</fullName>
        <ecNumber evidence="3">2.1.1.77</ecNumber>
    </recommendedName>
    <alternativeName>
        <fullName evidence="11">L-isoaspartyl protein carboxyl methyltransferase</fullName>
    </alternativeName>
    <alternativeName>
        <fullName evidence="9">Protein L-isoaspartyl methyltransferase</fullName>
    </alternativeName>
    <alternativeName>
        <fullName evidence="10">Protein-beta-aspartate methyltransferase</fullName>
    </alternativeName>
</protein>
<evidence type="ECO:0000256" key="5">
    <source>
        <dbReference type="ARBA" id="ARBA00022490"/>
    </source>
</evidence>
<gene>
    <name evidence="12" type="ORF">GCM10022416_59550</name>
</gene>
<dbReference type="CDD" id="cd02440">
    <property type="entry name" value="AdoMet_MTases"/>
    <property type="match status" value="1"/>
</dbReference>
<dbReference type="Gene3D" id="3.40.50.150">
    <property type="entry name" value="Vaccinia Virus protein VP39"/>
    <property type="match status" value="1"/>
</dbReference>
<evidence type="ECO:0000256" key="2">
    <source>
        <dbReference type="ARBA" id="ARBA00005369"/>
    </source>
</evidence>
<dbReference type="SUPFAM" id="SSF53335">
    <property type="entry name" value="S-adenosyl-L-methionine-dependent methyltransferases"/>
    <property type="match status" value="1"/>
</dbReference>
<dbReference type="NCBIfam" id="TIGR04364">
    <property type="entry name" value="methyltran_FxLD"/>
    <property type="match status" value="1"/>
</dbReference>
<evidence type="ECO:0000256" key="1">
    <source>
        <dbReference type="ARBA" id="ARBA00004496"/>
    </source>
</evidence>
<dbReference type="Proteomes" id="UP001500266">
    <property type="component" value="Unassembled WGS sequence"/>
</dbReference>
<evidence type="ECO:0000313" key="12">
    <source>
        <dbReference type="EMBL" id="GAA4157841.1"/>
    </source>
</evidence>
<evidence type="ECO:0000256" key="10">
    <source>
        <dbReference type="ARBA" id="ARBA00031323"/>
    </source>
</evidence>
<dbReference type="RefSeq" id="WP_345025087.1">
    <property type="nucleotide sequence ID" value="NZ_BAABDO010000161.1"/>
</dbReference>
<reference evidence="13" key="1">
    <citation type="journal article" date="2019" name="Int. J. Syst. Evol. Microbiol.">
        <title>The Global Catalogue of Microorganisms (GCM) 10K type strain sequencing project: providing services to taxonomists for standard genome sequencing and annotation.</title>
        <authorList>
            <consortium name="The Broad Institute Genomics Platform"/>
            <consortium name="The Broad Institute Genome Sequencing Center for Infectious Disease"/>
            <person name="Wu L."/>
            <person name="Ma J."/>
        </authorList>
    </citation>
    <scope>NUCLEOTIDE SEQUENCE [LARGE SCALE GENOMIC DNA]</scope>
    <source>
        <strain evidence="13">JCM 17316</strain>
    </source>
</reference>
<evidence type="ECO:0000256" key="8">
    <source>
        <dbReference type="ARBA" id="ARBA00022691"/>
    </source>
</evidence>
<evidence type="ECO:0000256" key="11">
    <source>
        <dbReference type="ARBA" id="ARBA00031350"/>
    </source>
</evidence>
<dbReference type="InterPro" id="IPR000682">
    <property type="entry name" value="PCMT"/>
</dbReference>
<name>A0ABP7ZH56_9ACTN</name>
<accession>A0ABP7ZH56</accession>
<dbReference type="EMBL" id="BAABDO010000161">
    <property type="protein sequence ID" value="GAA4157841.1"/>
    <property type="molecule type" value="Genomic_DNA"/>
</dbReference>
<organism evidence="12 13">
    <name type="scientific">Actinomadura keratinilytica</name>
    <dbReference type="NCBI Taxonomy" id="547461"/>
    <lineage>
        <taxon>Bacteria</taxon>
        <taxon>Bacillati</taxon>
        <taxon>Actinomycetota</taxon>
        <taxon>Actinomycetes</taxon>
        <taxon>Streptosporangiales</taxon>
        <taxon>Thermomonosporaceae</taxon>
        <taxon>Actinomadura</taxon>
    </lineage>
</organism>
<proteinExistence type="inferred from homology"/>
<keyword evidence="6" id="KW-0489">Methyltransferase</keyword>
<evidence type="ECO:0000256" key="3">
    <source>
        <dbReference type="ARBA" id="ARBA00011890"/>
    </source>
</evidence>
<keyword evidence="13" id="KW-1185">Reference proteome</keyword>
<keyword evidence="7" id="KW-0808">Transferase</keyword>
<comment type="caution">
    <text evidence="12">The sequence shown here is derived from an EMBL/GenBank/DDBJ whole genome shotgun (WGS) entry which is preliminary data.</text>
</comment>
<keyword evidence="5" id="KW-0963">Cytoplasm</keyword>
<sequence>MSTDTIRPDAALQGLVDRLVDTGAIRTPAIEAAFRAVPRHRFLPGTPIADAYADRIVVTKRGDDGAPLSSASQPTIVARMLEQARPRPGWRVLEIGAGTGYNAALLRELVGGTGQVTTIDIDEGVAADARRNLAGAGYLDVLVLAGDGALGAPEHAPFDLIIVTAGAWDIPTAWWAQLAPAGRIVVPLRWRGLTRSLALDHQPAGPGRAASLTSSSMHLCGFIAMTGGSDGERTIELADDVVVFADRDQSIGGRLRGVLDTPRVEAWSDVVIPGDQSMEGIWLRMSTAEAGTCRIKAAPSAVRSGRATPATPVNPALAAEDSIAYLASRRVAEGVSRWEVGAIGHGPRGADLADRIIDQIRRWAEEPDAQPTITLYPAGTPDEQMIDGLIIDKRDSRMVFTW</sequence>
<evidence type="ECO:0000256" key="6">
    <source>
        <dbReference type="ARBA" id="ARBA00022603"/>
    </source>
</evidence>
<comment type="subcellular location">
    <subcellularLocation>
        <location evidence="1">Cytoplasm</location>
    </subcellularLocation>
</comment>
<dbReference type="PANTHER" id="PTHR11579:SF0">
    <property type="entry name" value="PROTEIN-L-ISOASPARTATE(D-ASPARTATE) O-METHYLTRANSFERASE"/>
    <property type="match status" value="1"/>
</dbReference>
<evidence type="ECO:0000256" key="7">
    <source>
        <dbReference type="ARBA" id="ARBA00022679"/>
    </source>
</evidence>
<dbReference type="InterPro" id="IPR027573">
    <property type="entry name" value="Methyltran_FxLD"/>
</dbReference>
<dbReference type="EC" id="2.1.1.77" evidence="3"/>
<comment type="similarity">
    <text evidence="2">Belongs to the methyltransferase superfamily. L-isoaspartyl/D-aspartyl protein methyltransferase family.</text>
</comment>